<dbReference type="InterPro" id="IPR027304">
    <property type="entry name" value="Trigger_fact/SurA_dom_sf"/>
</dbReference>
<dbReference type="PROSITE" id="PS50198">
    <property type="entry name" value="PPIC_PPIASE_2"/>
    <property type="match status" value="1"/>
</dbReference>
<dbReference type="Gene3D" id="3.10.50.40">
    <property type="match status" value="1"/>
</dbReference>
<evidence type="ECO:0000259" key="4">
    <source>
        <dbReference type="PROSITE" id="PS50198"/>
    </source>
</evidence>
<keyword evidence="1" id="KW-0697">Rotamase</keyword>
<dbReference type="GO" id="GO:0003755">
    <property type="term" value="F:peptidyl-prolyl cis-trans isomerase activity"/>
    <property type="evidence" value="ECO:0007669"/>
    <property type="project" value="UniProtKB-KW"/>
</dbReference>
<sequence>MARKPTSINRKALSRAEREARIQRWILLATAGVVALVILILAGGFFYERVIWPDQPVASVDGQPIRTREFQKRFRFAEDSLRRQVAILEQEIAALDPNDPTQATIASLYRQQINQINLQLDDPTLLGRAVLQQLIDERLIRAEAERRGIRIPAEAIDREIERRFGFIRETPTPAGSPTPTATPGPGTPEPTPFPTPTPMSEASFRALYAAQLKRWEGELGFTETDYRAMIEAELLEQQLREAFAREVPTHEEQVDVRMITAETPDLASELYRRVQAEGFEKVFADVQAGKVVSATALNMGWTPVGGLGSLYGAELEKIVFATPVLSTTSVITSPVGYHIVFVAGREDRELSSYYLQARQQQAFEDWLQKQRTDPNRVRYFDWQNRLPRTTPARPAPR</sequence>
<accession>A0A2H5Y3Q3</accession>
<evidence type="ECO:0000256" key="3">
    <source>
        <dbReference type="SAM" id="Phobius"/>
    </source>
</evidence>
<feature type="domain" description="PpiC" evidence="4">
    <location>
        <begin position="251"/>
        <end position="344"/>
    </location>
</feature>
<dbReference type="InterPro" id="IPR046357">
    <property type="entry name" value="PPIase_dom_sf"/>
</dbReference>
<comment type="caution">
    <text evidence="5">The sequence shown here is derived from an EMBL/GenBank/DDBJ whole genome shotgun (WGS) entry which is preliminary data.</text>
</comment>
<dbReference type="InterPro" id="IPR000297">
    <property type="entry name" value="PPIase_PpiC"/>
</dbReference>
<keyword evidence="1 5" id="KW-0413">Isomerase</keyword>
<dbReference type="EMBL" id="BEHY01000004">
    <property type="protein sequence ID" value="GBD08075.1"/>
    <property type="molecule type" value="Genomic_DNA"/>
</dbReference>
<name>A0A2H5Y3Q3_9CHLR</name>
<gene>
    <name evidence="5" type="primary">surA</name>
    <name evidence="5" type="ORF">HRbin22_00304</name>
</gene>
<dbReference type="SUPFAM" id="SSF109998">
    <property type="entry name" value="Triger factor/SurA peptide-binding domain-like"/>
    <property type="match status" value="1"/>
</dbReference>
<reference evidence="6" key="1">
    <citation type="submission" date="2017-09" db="EMBL/GenBank/DDBJ databases">
        <title>Metaegenomics of thermophilic ammonia-oxidizing enrichment culture.</title>
        <authorList>
            <person name="Kato S."/>
            <person name="Suzuki K."/>
        </authorList>
    </citation>
    <scope>NUCLEOTIDE SEQUENCE [LARGE SCALE GENOMIC DNA]</scope>
</reference>
<keyword evidence="3" id="KW-0812">Transmembrane</keyword>
<dbReference type="SUPFAM" id="SSF54534">
    <property type="entry name" value="FKBP-like"/>
    <property type="match status" value="1"/>
</dbReference>
<protein>
    <submittedName>
        <fullName evidence="5">Chaperone SurA</fullName>
        <ecNumber evidence="5">5.2.1.8</ecNumber>
    </submittedName>
</protein>
<feature type="compositionally biased region" description="Pro residues" evidence="2">
    <location>
        <begin position="174"/>
        <end position="195"/>
    </location>
</feature>
<dbReference type="AlphaFoldDB" id="A0A2H5Y3Q3"/>
<evidence type="ECO:0000256" key="1">
    <source>
        <dbReference type="PROSITE-ProRule" id="PRU00278"/>
    </source>
</evidence>
<feature type="transmembrane region" description="Helical" evidence="3">
    <location>
        <begin position="25"/>
        <end position="47"/>
    </location>
</feature>
<dbReference type="Gene3D" id="1.10.4030.10">
    <property type="entry name" value="Porin chaperone SurA, peptide-binding domain"/>
    <property type="match status" value="1"/>
</dbReference>
<dbReference type="InterPro" id="IPR050245">
    <property type="entry name" value="PrsA_foldase"/>
</dbReference>
<feature type="region of interest" description="Disordered" evidence="2">
    <location>
        <begin position="168"/>
        <end position="195"/>
    </location>
</feature>
<keyword evidence="3" id="KW-1133">Transmembrane helix</keyword>
<dbReference type="PANTHER" id="PTHR47245">
    <property type="entry name" value="PEPTIDYLPROLYL ISOMERASE"/>
    <property type="match status" value="1"/>
</dbReference>
<evidence type="ECO:0000313" key="6">
    <source>
        <dbReference type="Proteomes" id="UP000236642"/>
    </source>
</evidence>
<evidence type="ECO:0000256" key="2">
    <source>
        <dbReference type="SAM" id="MobiDB-lite"/>
    </source>
</evidence>
<dbReference type="EC" id="5.2.1.8" evidence="5"/>
<organism evidence="5 6">
    <name type="scientific">Candidatus Thermoflexus japonica</name>
    <dbReference type="NCBI Taxonomy" id="2035417"/>
    <lineage>
        <taxon>Bacteria</taxon>
        <taxon>Bacillati</taxon>
        <taxon>Chloroflexota</taxon>
        <taxon>Thermoflexia</taxon>
        <taxon>Thermoflexales</taxon>
        <taxon>Thermoflexaceae</taxon>
        <taxon>Thermoflexus</taxon>
    </lineage>
</organism>
<dbReference type="PANTHER" id="PTHR47245:SF2">
    <property type="entry name" value="PEPTIDYL-PROLYL CIS-TRANS ISOMERASE HP_0175-RELATED"/>
    <property type="match status" value="1"/>
</dbReference>
<proteinExistence type="predicted"/>
<dbReference type="Pfam" id="PF13624">
    <property type="entry name" value="SurA_N_3"/>
    <property type="match status" value="1"/>
</dbReference>
<keyword evidence="3" id="KW-0472">Membrane</keyword>
<evidence type="ECO:0000313" key="5">
    <source>
        <dbReference type="EMBL" id="GBD08075.1"/>
    </source>
</evidence>
<dbReference type="Proteomes" id="UP000236642">
    <property type="component" value="Unassembled WGS sequence"/>
</dbReference>